<organism evidence="2 3">
    <name type="scientific">Niveomyces insectorum RCEF 264</name>
    <dbReference type="NCBI Taxonomy" id="1081102"/>
    <lineage>
        <taxon>Eukaryota</taxon>
        <taxon>Fungi</taxon>
        <taxon>Dikarya</taxon>
        <taxon>Ascomycota</taxon>
        <taxon>Pezizomycotina</taxon>
        <taxon>Sordariomycetes</taxon>
        <taxon>Hypocreomycetidae</taxon>
        <taxon>Hypocreales</taxon>
        <taxon>Cordycipitaceae</taxon>
        <taxon>Niveomyces</taxon>
    </lineage>
</organism>
<feature type="region of interest" description="Disordered" evidence="1">
    <location>
        <begin position="885"/>
        <end position="967"/>
    </location>
</feature>
<feature type="region of interest" description="Disordered" evidence="1">
    <location>
        <begin position="1331"/>
        <end position="1379"/>
    </location>
</feature>
<feature type="compositionally biased region" description="Basic and acidic residues" evidence="1">
    <location>
        <begin position="673"/>
        <end position="691"/>
    </location>
</feature>
<dbReference type="EMBL" id="AZHD01000027">
    <property type="protein sequence ID" value="OAA53784.1"/>
    <property type="molecule type" value="Genomic_DNA"/>
</dbReference>
<accession>A0A167M118</accession>
<feature type="compositionally biased region" description="Acidic residues" evidence="1">
    <location>
        <begin position="1340"/>
        <end position="1350"/>
    </location>
</feature>
<gene>
    <name evidence="2" type="ORF">SPI_09229</name>
</gene>
<evidence type="ECO:0000256" key="1">
    <source>
        <dbReference type="SAM" id="MobiDB-lite"/>
    </source>
</evidence>
<protein>
    <submittedName>
        <fullName evidence="2">Uncharacterized protein</fullName>
    </submittedName>
</protein>
<feature type="compositionally biased region" description="Low complexity" evidence="1">
    <location>
        <begin position="77"/>
        <end position="87"/>
    </location>
</feature>
<feature type="compositionally biased region" description="Low complexity" evidence="1">
    <location>
        <begin position="765"/>
        <end position="782"/>
    </location>
</feature>
<dbReference type="OrthoDB" id="3439035at2759"/>
<name>A0A167M118_9HYPO</name>
<sequence length="1379" mass="148382">MDPPWAANQPRGPSPAIPSRLPTKKNSFHSLRETAANGDRRSFPLSPGAVSDTSSGTDTGNGSQNGSQSGFAVPFNSSRRYSSGSQSDTRGRSATHQPGQTRIPRPSPSQKLNSAARKPMTIMEAHQKAQEEAEAFAAAAAQGSPSPAPRPWRTQGSGSARTRGTPTPANPGGSGPPLSASESRMQRILTRSPLNVGGTQTARRLGESFPPGERSPLQRRANNGDNNIGIAAASNARNAARSSMGLSERGKDADLRRIQYEEDLARMKVAIGERTGGLFSPKARVSPKIAVAGRELHRRASNSSLGEKNKASTSGAAATAAAARASLPGSGRQTSWGNRSKPESAAKRLVSAPEKLAANAPVHADTGDGNDGDDGRGTGLVVATRAEEPPTLLPAAADAARDSRSPNKSFAWDADADFTAGDLMFSESPPVKTGEGLGITNGTTTTRQQETPRVRPRNSKLDEIRQLEIEAVELFPDEPTKEPRVDPVNQADEDEPIILTRPPAESGDESDTQYRHQSQRRTGLPAERTNKALDEIRELENENIFSKRAIAAAKLDEIRQQNAEYRAGRAASRAQQQPSGLADGKTDETSGKEDNDRVTVAHDEKPTAKGTILAEESEQTSNTPVTIFRATSTDRGRNPRRLFAAAAAAATDDNDKSNDSDKTTKSGGTSPNLHRESSSSHSRNESQELLRRLARVTTAVVAASERDEHGVVTHSMRRLSEKTSSDSLRGALGVDAAADRPPLPKKLPKSRDAGETLRPSVGFASGLRRVSSSESASTKRSSVAQSDGDPIDRIEAEMKLFAPVENHSERGSIRAPSPDADEDPEEKNTTAARKPETGGALANDATPRPAKVTNNPLLLQPTPRVTGAYVETPVTAKTEKMLEAIGVTGPTSSSPSEKPVMGGLDAPAAKEPAASSNADTGDKTNGEPATATTKNSMPRRRSSAALRRSRSRSASRALFNSAKPTSARDDLLAIQQAQQIDDSTLDNFDEMLQQPQAAATASKTQASSFRDGQHHGDTESDETFCGLEDAEVQRLLDDARNGAAGGEADAADAERLKRMNQSIKTYLTDVQTMKRGIERLEAHVSHPENSSASHLKLEETDGEQEEQRTATRGEKQEATRAVKKVKEQATTGKPIKKEEREQPHSRTAPPLSVADAKKTAPATTAVPVAYVQLPVPRLYRREPHAQLTLLGVLVLLVSVWLAAEGTTCALFCRPDACQSGQDCTWSPDDPSFGTALPVKLDQWLTGGRGRQLATWAGDELGDLAADAWDAVAGVDIRHVDPTYFTFEEKRRHRRRLQKKGLVRPWTPPVEALPKLKAWRLEREALEQERARQQRLREELGYDEEEEEEEEHGDKVGGVEDQFLGSESMAADEQVHGSWW</sequence>
<feature type="compositionally biased region" description="Low complexity" evidence="1">
    <location>
        <begin position="311"/>
        <end position="326"/>
    </location>
</feature>
<feature type="compositionally biased region" description="Basic and acidic residues" evidence="1">
    <location>
        <begin position="1135"/>
        <end position="1144"/>
    </location>
</feature>
<dbReference type="STRING" id="1081102.A0A167M118"/>
<feature type="region of interest" description="Disordered" evidence="1">
    <location>
        <begin position="565"/>
        <end position="864"/>
    </location>
</feature>
<feature type="compositionally biased region" description="Low complexity" evidence="1">
    <location>
        <begin position="60"/>
        <end position="70"/>
    </location>
</feature>
<feature type="compositionally biased region" description="Polar residues" evidence="1">
    <location>
        <begin position="154"/>
        <end position="167"/>
    </location>
</feature>
<feature type="compositionally biased region" description="Polar residues" evidence="1">
    <location>
        <begin position="619"/>
        <end position="631"/>
    </location>
</feature>
<feature type="compositionally biased region" description="Basic and acidic residues" evidence="1">
    <location>
        <begin position="653"/>
        <end position="664"/>
    </location>
</feature>
<proteinExistence type="predicted"/>
<feature type="region of interest" description="Disordered" evidence="1">
    <location>
        <begin position="1"/>
        <end position="225"/>
    </location>
</feature>
<feature type="compositionally biased region" description="Low complexity" evidence="1">
    <location>
        <begin position="995"/>
        <end position="1008"/>
    </location>
</feature>
<feature type="compositionally biased region" description="Basic and acidic residues" evidence="1">
    <location>
        <begin position="528"/>
        <end position="540"/>
    </location>
</feature>
<feature type="region of interest" description="Disordered" evidence="1">
    <location>
        <begin position="995"/>
        <end position="1025"/>
    </location>
</feature>
<feature type="compositionally biased region" description="Basic residues" evidence="1">
    <location>
        <begin position="937"/>
        <end position="953"/>
    </location>
</feature>
<evidence type="ECO:0000313" key="3">
    <source>
        <dbReference type="Proteomes" id="UP000076874"/>
    </source>
</evidence>
<feature type="compositionally biased region" description="Basic and acidic residues" evidence="1">
    <location>
        <begin position="1095"/>
        <end position="1127"/>
    </location>
</feature>
<feature type="region of interest" description="Disordered" evidence="1">
    <location>
        <begin position="1083"/>
        <end position="1159"/>
    </location>
</feature>
<dbReference type="Proteomes" id="UP000076874">
    <property type="component" value="Unassembled WGS sequence"/>
</dbReference>
<comment type="caution">
    <text evidence="2">The sequence shown here is derived from an EMBL/GenBank/DDBJ whole genome shotgun (WGS) entry which is preliminary data.</text>
</comment>
<feature type="region of interest" description="Disordered" evidence="1">
    <location>
        <begin position="474"/>
        <end position="544"/>
    </location>
</feature>
<feature type="region of interest" description="Disordered" evidence="1">
    <location>
        <begin position="292"/>
        <end position="462"/>
    </location>
</feature>
<feature type="compositionally biased region" description="Basic and acidic residues" evidence="1">
    <location>
        <begin position="584"/>
        <end position="607"/>
    </location>
</feature>
<feature type="compositionally biased region" description="Low complexity" evidence="1">
    <location>
        <begin position="389"/>
        <end position="398"/>
    </location>
</feature>
<evidence type="ECO:0000313" key="2">
    <source>
        <dbReference type="EMBL" id="OAA53784.1"/>
    </source>
</evidence>
<feature type="compositionally biased region" description="Low complexity" evidence="1">
    <location>
        <begin position="568"/>
        <end position="577"/>
    </location>
</feature>
<reference evidence="2 3" key="1">
    <citation type="journal article" date="2016" name="Genome Biol. Evol.">
        <title>Divergent and convergent evolution of fungal pathogenicity.</title>
        <authorList>
            <person name="Shang Y."/>
            <person name="Xiao G."/>
            <person name="Zheng P."/>
            <person name="Cen K."/>
            <person name="Zhan S."/>
            <person name="Wang C."/>
        </authorList>
    </citation>
    <scope>NUCLEOTIDE SEQUENCE [LARGE SCALE GENOMIC DNA]</scope>
    <source>
        <strain evidence="2 3">RCEF 264</strain>
    </source>
</reference>
<keyword evidence="3" id="KW-1185">Reference proteome</keyword>